<keyword evidence="3" id="KW-1185">Reference proteome</keyword>
<proteinExistence type="predicted"/>
<comment type="caution">
    <text evidence="2">The sequence shown here is derived from an EMBL/GenBank/DDBJ whole genome shotgun (WGS) entry which is preliminary data.</text>
</comment>
<reference evidence="2 3" key="1">
    <citation type="submission" date="2018-06" db="EMBL/GenBank/DDBJ databases">
        <title>Novel Chryseobacterium species.</title>
        <authorList>
            <person name="Newman J."/>
            <person name="Hugo C."/>
            <person name="Oosthuizen L."/>
            <person name="Charimba G."/>
        </authorList>
    </citation>
    <scope>NUCLEOTIDE SEQUENCE [LARGE SCALE GENOMIC DNA]</scope>
    <source>
        <strain evidence="2 3">7_F195</strain>
    </source>
</reference>
<feature type="transmembrane region" description="Helical" evidence="1">
    <location>
        <begin position="110"/>
        <end position="129"/>
    </location>
</feature>
<dbReference type="AlphaFoldDB" id="A0A3D9B1Q5"/>
<dbReference type="EMBL" id="QNVV01000009">
    <property type="protein sequence ID" value="REC47258.1"/>
    <property type="molecule type" value="Genomic_DNA"/>
</dbReference>
<name>A0A3D9B1Q5_9FLAO</name>
<keyword evidence="1" id="KW-0812">Transmembrane</keyword>
<evidence type="ECO:0000313" key="2">
    <source>
        <dbReference type="EMBL" id="REC47258.1"/>
    </source>
</evidence>
<protein>
    <submittedName>
        <fullName evidence="2">Uncharacterized protein</fullName>
    </submittedName>
</protein>
<keyword evidence="1" id="KW-0472">Membrane</keyword>
<accession>A0A3D9B1Q5</accession>
<evidence type="ECO:0000256" key="1">
    <source>
        <dbReference type="SAM" id="Phobius"/>
    </source>
</evidence>
<dbReference type="RefSeq" id="WP_115928468.1">
    <property type="nucleotide sequence ID" value="NZ_QNVV01000009.1"/>
</dbReference>
<feature type="transmembrane region" description="Helical" evidence="1">
    <location>
        <begin position="50"/>
        <end position="72"/>
    </location>
</feature>
<evidence type="ECO:0000313" key="3">
    <source>
        <dbReference type="Proteomes" id="UP000256257"/>
    </source>
</evidence>
<gene>
    <name evidence="2" type="ORF">DRF67_11600</name>
</gene>
<feature type="transmembrane region" description="Helical" evidence="1">
    <location>
        <begin position="79"/>
        <end position="98"/>
    </location>
</feature>
<sequence length="138" mass="16095">MTKKKFILYSILKTWLISTVTSVVFVILYLSVTREDREVSRNCDMSGLAYGFVIFWVLILSLVSFTSLLALLKPFRSTVKTAICWFILPLITCISSFFLVVDSQIGKEEIIMLFIMNLPWMVLWSYYYTRLTSRFRGS</sequence>
<organism evidence="2 3">
    <name type="scientific">Chryseobacterium pennipullorum</name>
    <dbReference type="NCBI Taxonomy" id="2258963"/>
    <lineage>
        <taxon>Bacteria</taxon>
        <taxon>Pseudomonadati</taxon>
        <taxon>Bacteroidota</taxon>
        <taxon>Flavobacteriia</taxon>
        <taxon>Flavobacteriales</taxon>
        <taxon>Weeksellaceae</taxon>
        <taxon>Chryseobacterium group</taxon>
        <taxon>Chryseobacterium</taxon>
    </lineage>
</organism>
<dbReference type="OrthoDB" id="1261882at2"/>
<dbReference type="Proteomes" id="UP000256257">
    <property type="component" value="Unassembled WGS sequence"/>
</dbReference>
<feature type="transmembrane region" description="Helical" evidence="1">
    <location>
        <begin position="7"/>
        <end position="30"/>
    </location>
</feature>
<keyword evidence="1" id="KW-1133">Transmembrane helix</keyword>